<feature type="coiled-coil region" evidence="3">
    <location>
        <begin position="334"/>
        <end position="389"/>
    </location>
</feature>
<comment type="caution">
    <text evidence="6">The sequence shown here is derived from an EMBL/GenBank/DDBJ whole genome shotgun (WGS) entry which is preliminary data.</text>
</comment>
<dbReference type="Pfam" id="PF00990">
    <property type="entry name" value="GGDEF"/>
    <property type="match status" value="1"/>
</dbReference>
<evidence type="ECO:0000313" key="6">
    <source>
        <dbReference type="EMBL" id="MBM7038504.1"/>
    </source>
</evidence>
<proteinExistence type="predicted"/>
<dbReference type="Proteomes" id="UP000809621">
    <property type="component" value="Unassembled WGS sequence"/>
</dbReference>
<evidence type="ECO:0000256" key="4">
    <source>
        <dbReference type="SAM" id="Phobius"/>
    </source>
</evidence>
<accession>A0ABS2HR27</accession>
<dbReference type="InterPro" id="IPR050469">
    <property type="entry name" value="Diguanylate_Cyclase"/>
</dbReference>
<name>A0ABS2HR27_9VIBR</name>
<dbReference type="NCBIfam" id="TIGR00254">
    <property type="entry name" value="GGDEF"/>
    <property type="match status" value="1"/>
</dbReference>
<dbReference type="EC" id="2.7.7.65" evidence="1"/>
<dbReference type="PROSITE" id="PS50887">
    <property type="entry name" value="GGDEF"/>
    <property type="match status" value="1"/>
</dbReference>
<feature type="domain" description="GGDEF" evidence="5">
    <location>
        <begin position="514"/>
        <end position="644"/>
    </location>
</feature>
<dbReference type="Gene3D" id="6.10.340.10">
    <property type="match status" value="1"/>
</dbReference>
<keyword evidence="7" id="KW-1185">Reference proteome</keyword>
<dbReference type="SUPFAM" id="SSF55073">
    <property type="entry name" value="Nucleotide cyclase"/>
    <property type="match status" value="1"/>
</dbReference>
<dbReference type="PANTHER" id="PTHR45138:SF9">
    <property type="entry name" value="DIGUANYLATE CYCLASE DGCM-RELATED"/>
    <property type="match status" value="1"/>
</dbReference>
<keyword evidence="3" id="KW-0175">Coiled coil</keyword>
<reference evidence="6 7" key="1">
    <citation type="submission" date="2021-02" db="EMBL/GenBank/DDBJ databases">
        <authorList>
            <person name="Park J.-S."/>
        </authorList>
    </citation>
    <scope>NUCLEOTIDE SEQUENCE [LARGE SCALE GENOMIC DNA]</scope>
    <source>
        <strain evidence="6 7">188UL20-2</strain>
    </source>
</reference>
<dbReference type="EMBL" id="JAFEUM010000012">
    <property type="protein sequence ID" value="MBM7038504.1"/>
    <property type="molecule type" value="Genomic_DNA"/>
</dbReference>
<evidence type="ECO:0000259" key="5">
    <source>
        <dbReference type="PROSITE" id="PS50887"/>
    </source>
</evidence>
<sequence length="649" mass="74716">MSLRKIITFFVLLGSLVPTYIVGTLLIDRHAEYQMDQKQLKLEASSLGIETTVKHELSNIANLTSWYSRDRQLITSTNNILYGAVITQKLSSFKQLADPITSTFLLDSQWQPMYESNGSLFHFEKSQLLTSLKQHSAIYQQGKTYHTEFTNEELVIDGGQQGIALITPLLSYTLLPGSEYEPKGYLVVLVSYDALIALSTPYLFAEESIAIRYLPTYSESVDGAKVLELTSDNLFAPLYFQVEQQLSDRARETELRRSQQKLYQSMVVILVITLVLGLVISQGVLYPVRDIEHTVRKYQQGNQRYKSKKRFQFSEFKQLLDVIDKLWSRIHKQMRELEIQNIELQKAHSEVQQSNLQLENFNQTLERSVDEKTIELRELLNREEHYQQQLVRVIDFFSNRAGIAYRSIPTVCNLFLSQLFSHQQILFSFEKPSVESCEPVYSVDGQVLGYIQLDRNTLSEQQQMLLVIFAKQLSTWLELEVLARWDPLSSTLNRKAFEEDLEYYKRRTQQRSSRNLSLMMIDINGLKTINDTYGHDTGDRLIQTMVSALIPVCSKKAVIYRVGGDEFVLLIRDHSADQLSELTMQIEQSKGASQLKLPDSRLYKVSYSIGVASSLEAPLDALYARADANMYRDKRDHYVERVDEAEPSL</sequence>
<protein>
    <recommendedName>
        <fullName evidence="1">diguanylate cyclase</fullName>
        <ecNumber evidence="1">2.7.7.65</ecNumber>
    </recommendedName>
</protein>
<dbReference type="RefSeq" id="WP_205159952.1">
    <property type="nucleotide sequence ID" value="NZ_JAFEUM010000012.1"/>
</dbReference>
<dbReference type="InterPro" id="IPR000160">
    <property type="entry name" value="GGDEF_dom"/>
</dbReference>
<evidence type="ECO:0000313" key="7">
    <source>
        <dbReference type="Proteomes" id="UP000809621"/>
    </source>
</evidence>
<keyword evidence="4" id="KW-0472">Membrane</keyword>
<dbReference type="PANTHER" id="PTHR45138">
    <property type="entry name" value="REGULATORY COMPONENTS OF SENSORY TRANSDUCTION SYSTEM"/>
    <property type="match status" value="1"/>
</dbReference>
<evidence type="ECO:0000256" key="1">
    <source>
        <dbReference type="ARBA" id="ARBA00012528"/>
    </source>
</evidence>
<dbReference type="InterPro" id="IPR029787">
    <property type="entry name" value="Nucleotide_cyclase"/>
</dbReference>
<gene>
    <name evidence="6" type="ORF">JQC93_19180</name>
</gene>
<comment type="catalytic activity">
    <reaction evidence="2">
        <text>2 GTP = 3',3'-c-di-GMP + 2 diphosphate</text>
        <dbReference type="Rhea" id="RHEA:24898"/>
        <dbReference type="ChEBI" id="CHEBI:33019"/>
        <dbReference type="ChEBI" id="CHEBI:37565"/>
        <dbReference type="ChEBI" id="CHEBI:58805"/>
        <dbReference type="EC" id="2.7.7.65"/>
    </reaction>
</comment>
<organism evidence="6 7">
    <name type="scientific">Vibrio ulleungensis</name>
    <dbReference type="NCBI Taxonomy" id="2807619"/>
    <lineage>
        <taxon>Bacteria</taxon>
        <taxon>Pseudomonadati</taxon>
        <taxon>Pseudomonadota</taxon>
        <taxon>Gammaproteobacteria</taxon>
        <taxon>Vibrionales</taxon>
        <taxon>Vibrionaceae</taxon>
        <taxon>Vibrio</taxon>
    </lineage>
</organism>
<dbReference type="InterPro" id="IPR043128">
    <property type="entry name" value="Rev_trsase/Diguanyl_cyclase"/>
</dbReference>
<dbReference type="SMART" id="SM00267">
    <property type="entry name" value="GGDEF"/>
    <property type="match status" value="1"/>
</dbReference>
<keyword evidence="4" id="KW-1133">Transmembrane helix</keyword>
<dbReference type="CDD" id="cd01949">
    <property type="entry name" value="GGDEF"/>
    <property type="match status" value="1"/>
</dbReference>
<evidence type="ECO:0000256" key="2">
    <source>
        <dbReference type="ARBA" id="ARBA00034247"/>
    </source>
</evidence>
<evidence type="ECO:0000256" key="3">
    <source>
        <dbReference type="SAM" id="Coils"/>
    </source>
</evidence>
<dbReference type="Gene3D" id="3.30.70.270">
    <property type="match status" value="1"/>
</dbReference>
<feature type="transmembrane region" description="Helical" evidence="4">
    <location>
        <begin position="6"/>
        <end position="27"/>
    </location>
</feature>
<feature type="transmembrane region" description="Helical" evidence="4">
    <location>
        <begin position="266"/>
        <end position="288"/>
    </location>
</feature>
<keyword evidence="4" id="KW-0812">Transmembrane</keyword>